<dbReference type="PANTHER" id="PTHR43133">
    <property type="entry name" value="RNA POLYMERASE ECF-TYPE SIGMA FACTO"/>
    <property type="match status" value="1"/>
</dbReference>
<dbReference type="InterPro" id="IPR039425">
    <property type="entry name" value="RNA_pol_sigma-70-like"/>
</dbReference>
<dbReference type="InterPro" id="IPR007627">
    <property type="entry name" value="RNA_pol_sigma70_r2"/>
</dbReference>
<dbReference type="InterPro" id="IPR013325">
    <property type="entry name" value="RNA_pol_sigma_r2"/>
</dbReference>
<evidence type="ECO:0000259" key="5">
    <source>
        <dbReference type="Pfam" id="PF04542"/>
    </source>
</evidence>
<feature type="domain" description="RNA polymerase sigma-70 region 2" evidence="5">
    <location>
        <begin position="25"/>
        <end position="86"/>
    </location>
</feature>
<evidence type="ECO:0000256" key="4">
    <source>
        <dbReference type="ARBA" id="ARBA00023163"/>
    </source>
</evidence>
<sequence length="193" mass="22682">MPPEKELLIALKAGDESAFKAVFDLYFKRMFAFCYKMLKNREQAEEVVNDTFLSVWTNRHKLNIEFPIAPYLYTINRRLTLNALRQIATSQKAINELWLTIEKISNDTEESILLNDLQRFTDEALQILSPQQQIVFKMSRYEHLNYDEIAEKLNLSRNTVKNHLIAALKTLRNYFSQSDLNFFILISAIVLKK</sequence>
<proteinExistence type="inferred from homology"/>
<keyword evidence="3" id="KW-0731">Sigma factor</keyword>
<dbReference type="SUPFAM" id="SSF88659">
    <property type="entry name" value="Sigma3 and sigma4 domains of RNA polymerase sigma factors"/>
    <property type="match status" value="1"/>
</dbReference>
<dbReference type="InterPro" id="IPR013249">
    <property type="entry name" value="RNA_pol_sigma70_r4_t2"/>
</dbReference>
<dbReference type="InterPro" id="IPR014327">
    <property type="entry name" value="RNA_pol_sigma70_bacteroid"/>
</dbReference>
<evidence type="ECO:0000256" key="3">
    <source>
        <dbReference type="ARBA" id="ARBA00023082"/>
    </source>
</evidence>
<dbReference type="Pfam" id="PF08281">
    <property type="entry name" value="Sigma70_r4_2"/>
    <property type="match status" value="1"/>
</dbReference>
<evidence type="ECO:0000313" key="7">
    <source>
        <dbReference type="EMBL" id="RKR84060.1"/>
    </source>
</evidence>
<comment type="similarity">
    <text evidence="1">Belongs to the sigma-70 factor family. ECF subfamily.</text>
</comment>
<dbReference type="SUPFAM" id="SSF88946">
    <property type="entry name" value="Sigma2 domain of RNA polymerase sigma factors"/>
    <property type="match status" value="1"/>
</dbReference>
<name>A0A495J507_9SPHI</name>
<dbReference type="Proteomes" id="UP000268007">
    <property type="component" value="Unassembled WGS sequence"/>
</dbReference>
<dbReference type="NCBIfam" id="TIGR02937">
    <property type="entry name" value="sigma70-ECF"/>
    <property type="match status" value="1"/>
</dbReference>
<dbReference type="AlphaFoldDB" id="A0A495J507"/>
<keyword evidence="4" id="KW-0804">Transcription</keyword>
<dbReference type="CDD" id="cd06171">
    <property type="entry name" value="Sigma70_r4"/>
    <property type="match status" value="1"/>
</dbReference>
<gene>
    <name evidence="7" type="ORF">BDD43_4282</name>
</gene>
<accession>A0A495J507</accession>
<organism evidence="7 8">
    <name type="scientific">Mucilaginibacter gracilis</name>
    <dbReference type="NCBI Taxonomy" id="423350"/>
    <lineage>
        <taxon>Bacteria</taxon>
        <taxon>Pseudomonadati</taxon>
        <taxon>Bacteroidota</taxon>
        <taxon>Sphingobacteriia</taxon>
        <taxon>Sphingobacteriales</taxon>
        <taxon>Sphingobacteriaceae</taxon>
        <taxon>Mucilaginibacter</taxon>
    </lineage>
</organism>
<reference evidence="7 8" key="1">
    <citation type="submission" date="2018-10" db="EMBL/GenBank/DDBJ databases">
        <title>Genomic Encyclopedia of Archaeal and Bacterial Type Strains, Phase II (KMG-II): from individual species to whole genera.</title>
        <authorList>
            <person name="Goeker M."/>
        </authorList>
    </citation>
    <scope>NUCLEOTIDE SEQUENCE [LARGE SCALE GENOMIC DNA]</scope>
    <source>
        <strain evidence="7 8">DSM 18602</strain>
    </source>
</reference>
<dbReference type="Gene3D" id="1.10.10.10">
    <property type="entry name" value="Winged helix-like DNA-binding domain superfamily/Winged helix DNA-binding domain"/>
    <property type="match status" value="1"/>
</dbReference>
<dbReference type="GO" id="GO:0006352">
    <property type="term" value="P:DNA-templated transcription initiation"/>
    <property type="evidence" value="ECO:0007669"/>
    <property type="project" value="InterPro"/>
</dbReference>
<protein>
    <submittedName>
        <fullName evidence="7">RNA polymerase sigma-70 factor (ECF subfamily)</fullName>
    </submittedName>
</protein>
<feature type="domain" description="RNA polymerase sigma factor 70 region 4 type 2" evidence="6">
    <location>
        <begin position="122"/>
        <end position="171"/>
    </location>
</feature>
<dbReference type="Gene3D" id="1.10.1740.10">
    <property type="match status" value="1"/>
</dbReference>
<dbReference type="PANTHER" id="PTHR43133:SF46">
    <property type="entry name" value="RNA POLYMERASE SIGMA-70 FACTOR ECF SUBFAMILY"/>
    <property type="match status" value="1"/>
</dbReference>
<comment type="caution">
    <text evidence="7">The sequence shown here is derived from an EMBL/GenBank/DDBJ whole genome shotgun (WGS) entry which is preliminary data.</text>
</comment>
<dbReference type="NCBIfam" id="TIGR02985">
    <property type="entry name" value="Sig70_bacteroi1"/>
    <property type="match status" value="1"/>
</dbReference>
<evidence type="ECO:0000259" key="6">
    <source>
        <dbReference type="Pfam" id="PF08281"/>
    </source>
</evidence>
<dbReference type="Pfam" id="PF04542">
    <property type="entry name" value="Sigma70_r2"/>
    <property type="match status" value="1"/>
</dbReference>
<dbReference type="InterPro" id="IPR014284">
    <property type="entry name" value="RNA_pol_sigma-70_dom"/>
</dbReference>
<dbReference type="GO" id="GO:0003677">
    <property type="term" value="F:DNA binding"/>
    <property type="evidence" value="ECO:0007669"/>
    <property type="project" value="InterPro"/>
</dbReference>
<keyword evidence="2" id="KW-0805">Transcription regulation</keyword>
<dbReference type="GO" id="GO:0016987">
    <property type="term" value="F:sigma factor activity"/>
    <property type="evidence" value="ECO:0007669"/>
    <property type="project" value="UniProtKB-KW"/>
</dbReference>
<keyword evidence="8" id="KW-1185">Reference proteome</keyword>
<dbReference type="InterPro" id="IPR036388">
    <property type="entry name" value="WH-like_DNA-bd_sf"/>
</dbReference>
<evidence type="ECO:0000256" key="2">
    <source>
        <dbReference type="ARBA" id="ARBA00023015"/>
    </source>
</evidence>
<dbReference type="RefSeq" id="WP_246001697.1">
    <property type="nucleotide sequence ID" value="NZ_RBKU01000001.1"/>
</dbReference>
<evidence type="ECO:0000256" key="1">
    <source>
        <dbReference type="ARBA" id="ARBA00010641"/>
    </source>
</evidence>
<evidence type="ECO:0000313" key="8">
    <source>
        <dbReference type="Proteomes" id="UP000268007"/>
    </source>
</evidence>
<dbReference type="EMBL" id="RBKU01000001">
    <property type="protein sequence ID" value="RKR84060.1"/>
    <property type="molecule type" value="Genomic_DNA"/>
</dbReference>
<dbReference type="InterPro" id="IPR013324">
    <property type="entry name" value="RNA_pol_sigma_r3/r4-like"/>
</dbReference>